<comment type="caution">
    <text evidence="1">The sequence shown here is derived from an EMBL/GenBank/DDBJ whole genome shotgun (WGS) entry which is preliminary data.</text>
</comment>
<reference evidence="1 2" key="1">
    <citation type="journal article" date="2024" name="bioRxiv">
        <title>A reference genome for Trichogramma kaykai: A tiny desert-dwelling parasitoid wasp with competing sex-ratio distorters.</title>
        <authorList>
            <person name="Culotta J."/>
            <person name="Lindsey A.R."/>
        </authorList>
    </citation>
    <scope>NUCLEOTIDE SEQUENCE [LARGE SCALE GENOMIC DNA]</scope>
    <source>
        <strain evidence="1 2">KSX58</strain>
    </source>
</reference>
<sequence>MSYHLTQLLTGYGYFRHHSQRYDNNASARCPVCPDKTENAEHVFFHCPRFEPEREVLQAQIGDRTEPENIVRLMLRDRSNWNAVSNFAKTVITRLRQETNVQQDQGR</sequence>
<proteinExistence type="predicted"/>
<name>A0ABD2XAR4_9HYME</name>
<protein>
    <recommendedName>
        <fullName evidence="3">Reverse transcriptase zinc-binding domain-containing protein</fullName>
    </recommendedName>
</protein>
<evidence type="ECO:0008006" key="3">
    <source>
        <dbReference type="Google" id="ProtNLM"/>
    </source>
</evidence>
<dbReference type="EMBL" id="JBJJXI010000037">
    <property type="protein sequence ID" value="KAL3402155.1"/>
    <property type="molecule type" value="Genomic_DNA"/>
</dbReference>
<dbReference type="Proteomes" id="UP001627154">
    <property type="component" value="Unassembled WGS sequence"/>
</dbReference>
<accession>A0ABD2XAR4</accession>
<dbReference type="AlphaFoldDB" id="A0ABD2XAR4"/>
<gene>
    <name evidence="1" type="ORF">TKK_004706</name>
</gene>
<organism evidence="1 2">
    <name type="scientific">Trichogramma kaykai</name>
    <dbReference type="NCBI Taxonomy" id="54128"/>
    <lineage>
        <taxon>Eukaryota</taxon>
        <taxon>Metazoa</taxon>
        <taxon>Ecdysozoa</taxon>
        <taxon>Arthropoda</taxon>
        <taxon>Hexapoda</taxon>
        <taxon>Insecta</taxon>
        <taxon>Pterygota</taxon>
        <taxon>Neoptera</taxon>
        <taxon>Endopterygota</taxon>
        <taxon>Hymenoptera</taxon>
        <taxon>Apocrita</taxon>
        <taxon>Proctotrupomorpha</taxon>
        <taxon>Chalcidoidea</taxon>
        <taxon>Trichogrammatidae</taxon>
        <taxon>Trichogramma</taxon>
    </lineage>
</organism>
<keyword evidence="2" id="KW-1185">Reference proteome</keyword>
<evidence type="ECO:0000313" key="2">
    <source>
        <dbReference type="Proteomes" id="UP001627154"/>
    </source>
</evidence>
<evidence type="ECO:0000313" key="1">
    <source>
        <dbReference type="EMBL" id="KAL3402155.1"/>
    </source>
</evidence>